<reference evidence="1 2" key="1">
    <citation type="journal article" date="2007" name="PLoS Genet.">
        <title>The complete genome sequence of Yersinia pseudotuberculosis IP31758, the causative agent of Far East scarlet-like fever.</title>
        <authorList>
            <person name="Eppinger M."/>
            <person name="Rosovitz M.J."/>
            <person name="Fricke W.F."/>
            <person name="Rasko D.A."/>
            <person name="Kokorina G."/>
            <person name="Fayolle C."/>
            <person name="Lindler L.E."/>
            <person name="Carniel E."/>
            <person name="Ravel J."/>
        </authorList>
    </citation>
    <scope>NUCLEOTIDE SEQUENCE [LARGE SCALE GENOMIC DNA]</scope>
    <source>
        <strain evidence="1 2">IP 31758</strain>
    </source>
</reference>
<dbReference type="KEGG" id="ypi:YpsIP31758_2072"/>
<dbReference type="EMBL" id="CP000720">
    <property type="protein sequence ID" value="ABS46430.1"/>
    <property type="molecule type" value="Genomic_DNA"/>
</dbReference>
<protein>
    <submittedName>
        <fullName evidence="1">Uncharacterized protein</fullName>
    </submittedName>
</protein>
<dbReference type="AlphaFoldDB" id="A0A0U1QVB7"/>
<gene>
    <name evidence="1" type="ordered locus">YpsIP31758_2072</name>
</gene>
<dbReference type="HOGENOM" id="CLU_3350689_0_0_6"/>
<evidence type="ECO:0000313" key="2">
    <source>
        <dbReference type="Proteomes" id="UP000002412"/>
    </source>
</evidence>
<dbReference type="Proteomes" id="UP000002412">
    <property type="component" value="Chromosome"/>
</dbReference>
<proteinExistence type="predicted"/>
<accession>A0A0U1QVB7</accession>
<organism evidence="1 2">
    <name type="scientific">Yersinia pseudotuberculosis serotype O:1b (strain IP 31758)</name>
    <dbReference type="NCBI Taxonomy" id="349747"/>
    <lineage>
        <taxon>Bacteria</taxon>
        <taxon>Pseudomonadati</taxon>
        <taxon>Pseudomonadota</taxon>
        <taxon>Gammaproteobacteria</taxon>
        <taxon>Enterobacterales</taxon>
        <taxon>Yersiniaceae</taxon>
        <taxon>Yersinia</taxon>
    </lineage>
</organism>
<evidence type="ECO:0000313" key="1">
    <source>
        <dbReference type="EMBL" id="ABS46430.1"/>
    </source>
</evidence>
<sequence>MRLISGLIEADKEKPVEACATTGFLFLKIQPIIHPYE</sequence>
<name>A0A0U1QVB7_YERP3</name>